<comment type="similarity">
    <text evidence="3 15">Belongs to the anaerobic coproporphyrinogen-III oxidase family.</text>
</comment>
<evidence type="ECO:0000256" key="10">
    <source>
        <dbReference type="ARBA" id="ARBA00023004"/>
    </source>
</evidence>
<dbReference type="GO" id="GO:0004109">
    <property type="term" value="F:coproporphyrinogen oxidase activity"/>
    <property type="evidence" value="ECO:0007669"/>
    <property type="project" value="InterPro"/>
</dbReference>
<evidence type="ECO:0000313" key="20">
    <source>
        <dbReference type="Proteomes" id="UP000201613"/>
    </source>
</evidence>
<dbReference type="PROSITE" id="PS51918">
    <property type="entry name" value="RADICAL_SAM"/>
    <property type="match status" value="1"/>
</dbReference>
<keyword evidence="12 15" id="KW-0627">Porphyrin biosynthesis</keyword>
<feature type="domain" description="Radical SAM core" evidence="18">
    <location>
        <begin position="45"/>
        <end position="279"/>
    </location>
</feature>
<dbReference type="SFLD" id="SFLDG01065">
    <property type="entry name" value="anaerobic_coproporphyrinogen-I"/>
    <property type="match status" value="1"/>
</dbReference>
<feature type="binding site" evidence="16">
    <location>
        <position position="328"/>
    </location>
    <ligand>
        <name>S-adenosyl-L-methionine</name>
        <dbReference type="ChEBI" id="CHEBI:59789"/>
        <label>1</label>
    </ligand>
</feature>
<feature type="binding site" evidence="16">
    <location>
        <position position="111"/>
    </location>
    <ligand>
        <name>S-adenosyl-L-methionine</name>
        <dbReference type="ChEBI" id="CHEBI:59789"/>
        <label>1</label>
    </ligand>
</feature>
<dbReference type="UniPathway" id="UPA00251">
    <property type="reaction ID" value="UER00323"/>
</dbReference>
<dbReference type="Proteomes" id="UP000201613">
    <property type="component" value="Unassembled WGS sequence"/>
</dbReference>
<dbReference type="InterPro" id="IPR034505">
    <property type="entry name" value="Coproporphyrinogen-III_oxidase"/>
</dbReference>
<dbReference type="InterPro" id="IPR007197">
    <property type="entry name" value="rSAM"/>
</dbReference>
<name>A0A238LFF0_9RHOB</name>
<dbReference type="SMART" id="SM00729">
    <property type="entry name" value="Elp3"/>
    <property type="match status" value="1"/>
</dbReference>
<accession>A0A238LFF0</accession>
<evidence type="ECO:0000256" key="12">
    <source>
        <dbReference type="ARBA" id="ARBA00023244"/>
    </source>
</evidence>
<dbReference type="AlphaFoldDB" id="A0A238LFF0"/>
<dbReference type="EMBL" id="FXZK01000004">
    <property type="protein sequence ID" value="SMY08303.1"/>
    <property type="molecule type" value="Genomic_DNA"/>
</dbReference>
<keyword evidence="11 15" id="KW-0411">Iron-sulfur</keyword>
<proteinExistence type="inferred from homology"/>
<evidence type="ECO:0000256" key="1">
    <source>
        <dbReference type="ARBA" id="ARBA00004496"/>
    </source>
</evidence>
<dbReference type="Pfam" id="PF04055">
    <property type="entry name" value="Radical_SAM"/>
    <property type="match status" value="1"/>
</dbReference>
<dbReference type="GO" id="GO:0051989">
    <property type="term" value="F:coproporphyrinogen dehydrogenase activity"/>
    <property type="evidence" value="ECO:0007669"/>
    <property type="project" value="UniProtKB-EC"/>
</dbReference>
<feature type="binding site" evidence="16">
    <location>
        <position position="208"/>
    </location>
    <ligand>
        <name>S-adenosyl-L-methionine</name>
        <dbReference type="ChEBI" id="CHEBI:59789"/>
        <label>2</label>
    </ligand>
</feature>
<feature type="binding site" evidence="16">
    <location>
        <position position="183"/>
    </location>
    <ligand>
        <name>S-adenosyl-L-methionine</name>
        <dbReference type="ChEBI" id="CHEBI:59789"/>
        <label>2</label>
    </ligand>
</feature>
<keyword evidence="6 15" id="KW-0963">Cytoplasm</keyword>
<dbReference type="PIRSF" id="PIRSF000167">
    <property type="entry name" value="HemN"/>
    <property type="match status" value="1"/>
</dbReference>
<reference evidence="20" key="1">
    <citation type="submission" date="2017-05" db="EMBL/GenBank/DDBJ databases">
        <authorList>
            <person name="Rodrigo-Torres L."/>
            <person name="Arahal R. D."/>
            <person name="Lucena T."/>
        </authorList>
    </citation>
    <scope>NUCLEOTIDE SEQUENCE [LARGE SCALE GENOMIC DNA]</scope>
    <source>
        <strain evidence="20">CECT 8899</strain>
    </source>
</reference>
<dbReference type="Gene3D" id="3.80.30.20">
    <property type="entry name" value="tm_1862 like domain"/>
    <property type="match status" value="1"/>
</dbReference>
<evidence type="ECO:0000256" key="17">
    <source>
        <dbReference type="PIRSR" id="PIRSR000167-2"/>
    </source>
</evidence>
<keyword evidence="10 15" id="KW-0408">Iron</keyword>
<feature type="binding site" evidence="16">
    <location>
        <position position="242"/>
    </location>
    <ligand>
        <name>S-adenosyl-L-methionine</name>
        <dbReference type="ChEBI" id="CHEBI:59789"/>
        <label>2</label>
    </ligand>
</feature>
<dbReference type="PANTHER" id="PTHR13932">
    <property type="entry name" value="COPROPORPHYRINIGEN III OXIDASE"/>
    <property type="match status" value="1"/>
</dbReference>
<dbReference type="GO" id="GO:0005737">
    <property type="term" value="C:cytoplasm"/>
    <property type="evidence" value="ECO:0007669"/>
    <property type="project" value="UniProtKB-SubCell"/>
</dbReference>
<comment type="subunit">
    <text evidence="4">Monomer.</text>
</comment>
<evidence type="ECO:0000256" key="5">
    <source>
        <dbReference type="ARBA" id="ARBA00022485"/>
    </source>
</evidence>
<comment type="catalytic activity">
    <reaction evidence="14 15">
        <text>coproporphyrinogen III + 2 S-adenosyl-L-methionine = protoporphyrinogen IX + 2 5'-deoxyadenosine + 2 L-methionine + 2 CO2</text>
        <dbReference type="Rhea" id="RHEA:15425"/>
        <dbReference type="ChEBI" id="CHEBI:16526"/>
        <dbReference type="ChEBI" id="CHEBI:17319"/>
        <dbReference type="ChEBI" id="CHEBI:57307"/>
        <dbReference type="ChEBI" id="CHEBI:57309"/>
        <dbReference type="ChEBI" id="CHEBI:57844"/>
        <dbReference type="ChEBI" id="CHEBI:59789"/>
        <dbReference type="EC" id="1.3.98.3"/>
    </reaction>
</comment>
<keyword evidence="20" id="KW-1185">Reference proteome</keyword>
<dbReference type="NCBIfam" id="TIGR00538">
    <property type="entry name" value="hemN"/>
    <property type="match status" value="1"/>
</dbReference>
<evidence type="ECO:0000259" key="18">
    <source>
        <dbReference type="PROSITE" id="PS51918"/>
    </source>
</evidence>
<dbReference type="InterPro" id="IPR004558">
    <property type="entry name" value="Coprogen_oxidase_HemN"/>
</dbReference>
<evidence type="ECO:0000256" key="8">
    <source>
        <dbReference type="ARBA" id="ARBA00022723"/>
    </source>
</evidence>
<evidence type="ECO:0000256" key="2">
    <source>
        <dbReference type="ARBA" id="ARBA00004785"/>
    </source>
</evidence>
<evidence type="ECO:0000256" key="7">
    <source>
        <dbReference type="ARBA" id="ARBA00022691"/>
    </source>
</evidence>
<comment type="cofactor">
    <cofactor evidence="15 17">
        <name>[4Fe-4S] cluster</name>
        <dbReference type="ChEBI" id="CHEBI:49883"/>
    </cofactor>
    <text evidence="15 17">Binds 1 [4Fe-4S] cluster. The cluster is coordinated with 3 cysteines and an exchangeable S-adenosyl-L-methionine.</text>
</comment>
<evidence type="ECO:0000256" key="14">
    <source>
        <dbReference type="ARBA" id="ARBA00048321"/>
    </source>
</evidence>
<feature type="binding site" evidence="16">
    <location>
        <position position="144"/>
    </location>
    <ligand>
        <name>S-adenosyl-L-methionine</name>
        <dbReference type="ChEBI" id="CHEBI:59789"/>
        <label>1</label>
    </ligand>
</feature>
<keyword evidence="7 15" id="KW-0949">S-adenosyl-L-methionine</keyword>
<dbReference type="InterPro" id="IPR006638">
    <property type="entry name" value="Elp3/MiaA/NifB-like_rSAM"/>
</dbReference>
<dbReference type="EC" id="1.3.98.3" evidence="15"/>
<evidence type="ECO:0000256" key="3">
    <source>
        <dbReference type="ARBA" id="ARBA00005493"/>
    </source>
</evidence>
<keyword evidence="8 15" id="KW-0479">Metal-binding</keyword>
<sequence length="451" mass="49840">MDKIDHLRQHGLFDAKVPRYTSYPPANHFESGVGQRHQLEWLQAVPDGSDISVYIHIPFCKRLCWFCACRTQGTKTMRPVDAYVDVLRKEIEVVRHALPKGVRMGRLHLGGGTPTILPSETMSRLLTDVFAAFEPAPDFEFSVEIDPTEASDSLLDTLIAFGMNRASLGVQDFAPEVQKAIGREQSLVQTKRVVEILRRSGGIGLNLDLLYGLPHQTERSFLDTLASVTALCPDRLAIYGYAHVPWMSKRQVMIRSEDLPGAEARFDLAEIAHDVMVGQGYVPIGIDHFALPQDGLAIAAAEGRLRRNFQGYTDDRCPTLIGLGASSISRFPLGYIQNAAATSAYQERILGGGLAGHKGYEMTQSDGLVARIVEDLMCRFSVCEQSLRQSFPGQSSVIRQTVVSLMNRFPDCFFISEAGLEMKEEAKPLVRVIASFVDKFAHAETAHSAAI</sequence>
<evidence type="ECO:0000256" key="9">
    <source>
        <dbReference type="ARBA" id="ARBA00023002"/>
    </source>
</evidence>
<comment type="pathway">
    <text evidence="2 15">Porphyrin-containing compound metabolism; protoporphyrin-IX biosynthesis; protoporphyrinogen-IX from coproporphyrinogen-III (AdoMet route): step 1/1.</text>
</comment>
<dbReference type="GO" id="GO:0051539">
    <property type="term" value="F:4 iron, 4 sulfur cluster binding"/>
    <property type="evidence" value="ECO:0007669"/>
    <property type="project" value="UniProtKB-KW"/>
</dbReference>
<dbReference type="PANTHER" id="PTHR13932:SF6">
    <property type="entry name" value="OXYGEN-INDEPENDENT COPROPORPHYRINOGEN III OXIDASE"/>
    <property type="match status" value="1"/>
</dbReference>
<evidence type="ECO:0000256" key="13">
    <source>
        <dbReference type="ARBA" id="ARBA00024295"/>
    </source>
</evidence>
<feature type="binding site" evidence="17">
    <location>
        <position position="67"/>
    </location>
    <ligand>
        <name>[4Fe-4S] cluster</name>
        <dbReference type="ChEBI" id="CHEBI:49883"/>
        <note>4Fe-4S-S-AdoMet</note>
    </ligand>
</feature>
<feature type="binding site" evidence="17">
    <location>
        <position position="60"/>
    </location>
    <ligand>
        <name>[4Fe-4S] cluster</name>
        <dbReference type="ChEBI" id="CHEBI:49883"/>
        <note>4Fe-4S-S-AdoMet</note>
    </ligand>
</feature>
<comment type="function">
    <text evidence="13">Involved in the heme biosynthesis. Catalyzes the anaerobic oxidative decarboxylation of propionate groups of rings A and B of coproporphyrinogen III to yield the vinyl groups in protoporphyrinogen IX.</text>
</comment>
<dbReference type="InterPro" id="IPR058240">
    <property type="entry name" value="rSAM_sf"/>
</dbReference>
<evidence type="ECO:0000256" key="16">
    <source>
        <dbReference type="PIRSR" id="PIRSR000167-1"/>
    </source>
</evidence>
<evidence type="ECO:0000256" key="4">
    <source>
        <dbReference type="ARBA" id="ARBA00011245"/>
    </source>
</evidence>
<evidence type="ECO:0000256" key="11">
    <source>
        <dbReference type="ARBA" id="ARBA00023014"/>
    </source>
</evidence>
<feature type="binding site" evidence="16">
    <location>
        <begin position="66"/>
        <end position="68"/>
    </location>
    <ligand>
        <name>S-adenosyl-L-methionine</name>
        <dbReference type="ChEBI" id="CHEBI:59789"/>
        <label>2</label>
    </ligand>
</feature>
<feature type="binding site" evidence="16">
    <location>
        <position position="171"/>
    </location>
    <ligand>
        <name>S-adenosyl-L-methionine</name>
        <dbReference type="ChEBI" id="CHEBI:59789"/>
        <label>2</label>
    </ligand>
</feature>
<comment type="subcellular location">
    <subcellularLocation>
        <location evidence="1 15">Cytoplasm</location>
    </subcellularLocation>
</comment>
<feature type="binding site" evidence="16">
    <location>
        <position position="54"/>
    </location>
    <ligand>
        <name>S-adenosyl-L-methionine</name>
        <dbReference type="ChEBI" id="CHEBI:59789"/>
        <label>1</label>
    </ligand>
</feature>
<dbReference type="SUPFAM" id="SSF102114">
    <property type="entry name" value="Radical SAM enzymes"/>
    <property type="match status" value="1"/>
</dbReference>
<dbReference type="RefSeq" id="WP_093992494.1">
    <property type="nucleotide sequence ID" value="NZ_FXZK01000004.1"/>
</dbReference>
<evidence type="ECO:0000256" key="15">
    <source>
        <dbReference type="PIRNR" id="PIRNR000167"/>
    </source>
</evidence>
<organism evidence="19 20">
    <name type="scientific">Flavimaricola marinus</name>
    <dbReference type="NCBI Taxonomy" id="1819565"/>
    <lineage>
        <taxon>Bacteria</taxon>
        <taxon>Pseudomonadati</taxon>
        <taxon>Pseudomonadota</taxon>
        <taxon>Alphaproteobacteria</taxon>
        <taxon>Rhodobacterales</taxon>
        <taxon>Paracoccaceae</taxon>
        <taxon>Flavimaricola</taxon>
    </lineage>
</organism>
<dbReference type="SFLD" id="SFLDS00029">
    <property type="entry name" value="Radical_SAM"/>
    <property type="match status" value="1"/>
</dbReference>
<dbReference type="GO" id="GO:0046872">
    <property type="term" value="F:metal ion binding"/>
    <property type="evidence" value="ECO:0007669"/>
    <property type="project" value="UniProtKB-KW"/>
</dbReference>
<evidence type="ECO:0000256" key="6">
    <source>
        <dbReference type="ARBA" id="ARBA00022490"/>
    </source>
</evidence>
<feature type="binding site" evidence="16">
    <location>
        <begin position="112"/>
        <end position="113"/>
    </location>
    <ligand>
        <name>S-adenosyl-L-methionine</name>
        <dbReference type="ChEBI" id="CHEBI:59789"/>
        <label>2</label>
    </ligand>
</feature>
<keyword evidence="5 15" id="KW-0004">4Fe-4S</keyword>
<feature type="binding site" evidence="17">
    <location>
        <position position="64"/>
    </location>
    <ligand>
        <name>[4Fe-4S] cluster</name>
        <dbReference type="ChEBI" id="CHEBI:49883"/>
        <note>4Fe-4S-S-AdoMet</note>
    </ligand>
</feature>
<protein>
    <recommendedName>
        <fullName evidence="15">Coproporphyrinogen-III oxidase</fullName>
        <ecNumber evidence="15">1.3.98.3</ecNumber>
    </recommendedName>
</protein>
<dbReference type="OrthoDB" id="9808022at2"/>
<keyword evidence="9 15" id="KW-0560">Oxidoreductase</keyword>
<dbReference type="GO" id="GO:0006782">
    <property type="term" value="P:protoporphyrinogen IX biosynthetic process"/>
    <property type="evidence" value="ECO:0007669"/>
    <property type="project" value="UniProtKB-UniPathway"/>
</dbReference>
<gene>
    <name evidence="19" type="primary">hemN_2</name>
    <name evidence="19" type="ORF">LOM8899_02454</name>
</gene>
<dbReference type="InterPro" id="IPR023404">
    <property type="entry name" value="rSAM_horseshoe"/>
</dbReference>
<evidence type="ECO:0000313" key="19">
    <source>
        <dbReference type="EMBL" id="SMY08303.1"/>
    </source>
</evidence>